<evidence type="ECO:0000313" key="4">
    <source>
        <dbReference type="Proteomes" id="UP001320148"/>
    </source>
</evidence>
<evidence type="ECO:0000259" key="2">
    <source>
        <dbReference type="PROSITE" id="PS50880"/>
    </source>
</evidence>
<dbReference type="InterPro" id="IPR014729">
    <property type="entry name" value="Rossmann-like_a/b/a_fold"/>
</dbReference>
<name>A0ABM7PAB0_9BACT</name>
<feature type="domain" description="Toprim" evidence="2">
    <location>
        <begin position="1"/>
        <end position="44"/>
    </location>
</feature>
<dbReference type="PANTHER" id="PTHR46268">
    <property type="entry name" value="STRESS RESPONSE PROTEIN NHAX"/>
    <property type="match status" value="1"/>
</dbReference>
<sequence length="318" mass="35067">MPHQTQRILIALDGSGQGLKAAEYAANIIKPETSDITLFLVESPLPESLWDNKSEETNIFESPIANGWWEEQLEANRKSLETARKTFLESGFPDTSVHIKIAPRETGIARDIIKESKKGYDMVVAGRVGHSIHTGSTLGNCARKMVSALTHTTLVVVGGQPDNSSVLIGFDASKGSKKCLHMAEQVITRRVERVHLCYVSRSLNIMSGAVDPFESSLGVPQMVEQEHQVGQRNRMLPILKSAEEQLLQCGFPKAAVASMIMKSYLSRSEGLVTEAQDRGYGTIMVGRRGHSIVEEFFLGRVGEKLVQLAEDRAVWIVH</sequence>
<reference evidence="3 4" key="1">
    <citation type="submission" date="2021-02" db="EMBL/GenBank/DDBJ databases">
        <title>Complete genome of Desulfoluna sp. strain ASN36.</title>
        <authorList>
            <person name="Takahashi A."/>
            <person name="Kojima H."/>
            <person name="Fukui M."/>
        </authorList>
    </citation>
    <scope>NUCLEOTIDE SEQUENCE [LARGE SCALE GENOMIC DNA]</scope>
    <source>
        <strain evidence="3 4">ASN36</strain>
    </source>
</reference>
<dbReference type="Gene3D" id="3.40.50.620">
    <property type="entry name" value="HUPs"/>
    <property type="match status" value="2"/>
</dbReference>
<dbReference type="CDD" id="cd00293">
    <property type="entry name" value="USP-like"/>
    <property type="match status" value="2"/>
</dbReference>
<comment type="similarity">
    <text evidence="1">Belongs to the universal stress protein A family.</text>
</comment>
<keyword evidence="4" id="KW-1185">Reference proteome</keyword>
<accession>A0ABM7PAB0</accession>
<dbReference type="InterPro" id="IPR006016">
    <property type="entry name" value="UspA"/>
</dbReference>
<dbReference type="PANTHER" id="PTHR46268:SF6">
    <property type="entry name" value="UNIVERSAL STRESS PROTEIN UP12"/>
    <property type="match status" value="1"/>
</dbReference>
<dbReference type="SUPFAM" id="SSF52402">
    <property type="entry name" value="Adenine nucleotide alpha hydrolases-like"/>
    <property type="match status" value="2"/>
</dbReference>
<evidence type="ECO:0000313" key="3">
    <source>
        <dbReference type="EMBL" id="BCS94554.1"/>
    </source>
</evidence>
<dbReference type="Pfam" id="PF00582">
    <property type="entry name" value="Usp"/>
    <property type="match status" value="2"/>
</dbReference>
<protein>
    <recommendedName>
        <fullName evidence="2">Toprim domain-containing protein</fullName>
    </recommendedName>
</protein>
<organism evidence="3 4">
    <name type="scientific">Desulfoluna limicola</name>
    <dbReference type="NCBI Taxonomy" id="2810562"/>
    <lineage>
        <taxon>Bacteria</taxon>
        <taxon>Pseudomonadati</taxon>
        <taxon>Thermodesulfobacteriota</taxon>
        <taxon>Desulfobacteria</taxon>
        <taxon>Desulfobacterales</taxon>
        <taxon>Desulfolunaceae</taxon>
        <taxon>Desulfoluna</taxon>
    </lineage>
</organism>
<dbReference type="RefSeq" id="WP_236890864.1">
    <property type="nucleotide sequence ID" value="NZ_AP024488.1"/>
</dbReference>
<proteinExistence type="inferred from homology"/>
<dbReference type="EMBL" id="AP024488">
    <property type="protein sequence ID" value="BCS94554.1"/>
    <property type="molecule type" value="Genomic_DNA"/>
</dbReference>
<dbReference type="Proteomes" id="UP001320148">
    <property type="component" value="Chromosome"/>
</dbReference>
<gene>
    <name evidence="3" type="ORF">DSLASN_01860</name>
</gene>
<dbReference type="PROSITE" id="PS50880">
    <property type="entry name" value="TOPRIM"/>
    <property type="match status" value="1"/>
</dbReference>
<evidence type="ECO:0000256" key="1">
    <source>
        <dbReference type="ARBA" id="ARBA00008791"/>
    </source>
</evidence>
<dbReference type="InterPro" id="IPR006171">
    <property type="entry name" value="TOPRIM_dom"/>
</dbReference>